<evidence type="ECO:0000256" key="3">
    <source>
        <dbReference type="ARBA" id="ARBA00023127"/>
    </source>
</evidence>
<comment type="caution">
    <text evidence="9">The sequence shown here is derived from an EMBL/GenBank/DDBJ whole genome shotgun (WGS) entry which is preliminary data.</text>
</comment>
<dbReference type="SMART" id="SM00385">
    <property type="entry name" value="CYCLIN"/>
    <property type="match status" value="2"/>
</dbReference>
<dbReference type="FunFam" id="1.10.472.10:FF:000167">
    <property type="entry name" value="Mitotic cyclin 6"/>
    <property type="match status" value="1"/>
</dbReference>
<evidence type="ECO:0000313" key="9">
    <source>
        <dbReference type="EMBL" id="KAL0905443.1"/>
    </source>
</evidence>
<dbReference type="Proteomes" id="UP001552299">
    <property type="component" value="Unassembled WGS sequence"/>
</dbReference>
<evidence type="ECO:0000256" key="2">
    <source>
        <dbReference type="ARBA" id="ARBA00022618"/>
    </source>
</evidence>
<dbReference type="CDD" id="cd20506">
    <property type="entry name" value="CYCLIN_AtCycA-like_rpt2"/>
    <property type="match status" value="1"/>
</dbReference>
<dbReference type="FunFam" id="1.10.472.10:FF:000013">
    <property type="entry name" value="Cyclin A1"/>
    <property type="match status" value="1"/>
</dbReference>
<evidence type="ECO:0000313" key="10">
    <source>
        <dbReference type="Proteomes" id="UP001552299"/>
    </source>
</evidence>
<evidence type="ECO:0008006" key="11">
    <source>
        <dbReference type="Google" id="ProtNLM"/>
    </source>
</evidence>
<evidence type="ECO:0000256" key="4">
    <source>
        <dbReference type="ARBA" id="ARBA00023306"/>
    </source>
</evidence>
<dbReference type="PANTHER" id="PTHR10177">
    <property type="entry name" value="CYCLINS"/>
    <property type="match status" value="1"/>
</dbReference>
<comment type="similarity">
    <text evidence="1">Belongs to the cyclin family. Cyclin AB subfamily.</text>
</comment>
<evidence type="ECO:0000259" key="7">
    <source>
        <dbReference type="SMART" id="SM00385"/>
    </source>
</evidence>
<organism evidence="9 10">
    <name type="scientific">Dendrobium thyrsiflorum</name>
    <name type="common">Pinecone-like raceme dendrobium</name>
    <name type="synonym">Orchid</name>
    <dbReference type="NCBI Taxonomy" id="117978"/>
    <lineage>
        <taxon>Eukaryota</taxon>
        <taxon>Viridiplantae</taxon>
        <taxon>Streptophyta</taxon>
        <taxon>Embryophyta</taxon>
        <taxon>Tracheophyta</taxon>
        <taxon>Spermatophyta</taxon>
        <taxon>Magnoliopsida</taxon>
        <taxon>Liliopsida</taxon>
        <taxon>Asparagales</taxon>
        <taxon>Orchidaceae</taxon>
        <taxon>Epidendroideae</taxon>
        <taxon>Malaxideae</taxon>
        <taxon>Dendrobiinae</taxon>
        <taxon>Dendrobium</taxon>
    </lineage>
</organism>
<keyword evidence="4" id="KW-0131">Cell cycle</keyword>
<gene>
    <name evidence="9" type="ORF">M5K25_023863</name>
</gene>
<dbReference type="AlphaFoldDB" id="A0ABD0U0U7"/>
<feature type="domain" description="Cyclin-like" evidence="7">
    <location>
        <begin position="275"/>
        <end position="359"/>
    </location>
</feature>
<proteinExistence type="inferred from homology"/>
<dbReference type="InterPro" id="IPR046965">
    <property type="entry name" value="Cyclin_A/B-like"/>
</dbReference>
<keyword evidence="3 5" id="KW-0195">Cyclin</keyword>
<protein>
    <recommendedName>
        <fullName evidence="11">Cyclin N-terminal domain-containing protein</fullName>
    </recommendedName>
</protein>
<keyword evidence="2" id="KW-0132">Cell division</keyword>
<feature type="region of interest" description="Disordered" evidence="6">
    <location>
        <begin position="1"/>
        <end position="47"/>
    </location>
</feature>
<dbReference type="InterPro" id="IPR039361">
    <property type="entry name" value="Cyclin"/>
</dbReference>
<sequence>MKKQASSTLSYGKTTGPVTRAKAGTLASHGRITLPRPPPKPDKKQRLIGRRKRVNSDENNCDVPCVAVSQNNKREVLKDISDLCCENSYRNCLNAAKMQIKACTQQVISGQSKARTMSDQKKLKISPAASANSMLSHGDGNIGKDKEMRNVEIFKRKDNTDSICTKGSLFTVHVEDNVNDRGTSFPAATVDGNRLGETCKKENVEGILSEDHDSLSCSGVQDIDSDLSNHQMCSPYASVIHYNLRTAELTRIPCSNFLETVQRDITQRMRGILIDWLVEVAEEYRLVPDTLYLTVSVIDCFLSQNYIERQRLQLLGITCMLIASKYEEICAPRVEEFCFITDNTYTKEDVLKMEIQVLDYLGFRLSFPTIKTFLRRFLRAAQSTYKVPSLTLGYAANFLAELTLVEYSFLEFLPSVIAASAVFLARWTLDQSDHPWNRTLEYYTSYKASDLQHVVLAMQALQQNCSNSFLSAIRDKYLQEKYGRVADRVSPKLPSSMFSN</sequence>
<evidence type="ECO:0000259" key="8">
    <source>
        <dbReference type="SMART" id="SM01332"/>
    </source>
</evidence>
<dbReference type="EMBL" id="JANQDX010000018">
    <property type="protein sequence ID" value="KAL0905443.1"/>
    <property type="molecule type" value="Genomic_DNA"/>
</dbReference>
<evidence type="ECO:0000256" key="1">
    <source>
        <dbReference type="ARBA" id="ARBA00006955"/>
    </source>
</evidence>
<dbReference type="InterPro" id="IPR006671">
    <property type="entry name" value="Cyclin_N"/>
</dbReference>
<dbReference type="InterPro" id="IPR013763">
    <property type="entry name" value="Cyclin-like_dom"/>
</dbReference>
<reference evidence="9 10" key="1">
    <citation type="journal article" date="2024" name="Plant Biotechnol. J.">
        <title>Dendrobium thyrsiflorum genome and its molecular insights into genes involved in important horticultural traits.</title>
        <authorList>
            <person name="Chen B."/>
            <person name="Wang J.Y."/>
            <person name="Zheng P.J."/>
            <person name="Li K.L."/>
            <person name="Liang Y.M."/>
            <person name="Chen X.F."/>
            <person name="Zhang C."/>
            <person name="Zhao X."/>
            <person name="He X."/>
            <person name="Zhang G.Q."/>
            <person name="Liu Z.J."/>
            <person name="Xu Q."/>
        </authorList>
    </citation>
    <scope>NUCLEOTIDE SEQUENCE [LARGE SCALE GENOMIC DNA]</scope>
    <source>
        <strain evidence="9">GZMU011</strain>
    </source>
</reference>
<feature type="domain" description="Cyclin-like" evidence="7">
    <location>
        <begin position="372"/>
        <end position="463"/>
    </location>
</feature>
<name>A0ABD0U0U7_DENTH</name>
<dbReference type="InterPro" id="IPR004367">
    <property type="entry name" value="Cyclin_C-dom"/>
</dbReference>
<dbReference type="PIRSF" id="PIRSF001771">
    <property type="entry name" value="Cyclin_A_B_D_E"/>
    <property type="match status" value="1"/>
</dbReference>
<dbReference type="Pfam" id="PF02984">
    <property type="entry name" value="Cyclin_C"/>
    <property type="match status" value="1"/>
</dbReference>
<keyword evidence="10" id="KW-1185">Reference proteome</keyword>
<feature type="compositionally biased region" description="Polar residues" evidence="6">
    <location>
        <begin position="1"/>
        <end position="17"/>
    </location>
</feature>
<evidence type="ECO:0000256" key="5">
    <source>
        <dbReference type="RuleBase" id="RU000383"/>
    </source>
</evidence>
<dbReference type="CDD" id="cd20562">
    <property type="entry name" value="CYCLIN_AtCycA_like_rpt1"/>
    <property type="match status" value="1"/>
</dbReference>
<accession>A0ABD0U0U7</accession>
<dbReference type="GO" id="GO:0051301">
    <property type="term" value="P:cell division"/>
    <property type="evidence" value="ECO:0007669"/>
    <property type="project" value="UniProtKB-KW"/>
</dbReference>
<dbReference type="SUPFAM" id="SSF47954">
    <property type="entry name" value="Cyclin-like"/>
    <property type="match status" value="2"/>
</dbReference>
<dbReference type="InterPro" id="IPR036915">
    <property type="entry name" value="Cyclin-like_sf"/>
</dbReference>
<feature type="domain" description="Cyclin C-terminal" evidence="8">
    <location>
        <begin position="368"/>
        <end position="491"/>
    </location>
</feature>
<dbReference type="Gene3D" id="1.10.472.10">
    <property type="entry name" value="Cyclin-like"/>
    <property type="match status" value="2"/>
</dbReference>
<dbReference type="SMART" id="SM01332">
    <property type="entry name" value="Cyclin_C"/>
    <property type="match status" value="1"/>
</dbReference>
<evidence type="ECO:0000256" key="6">
    <source>
        <dbReference type="SAM" id="MobiDB-lite"/>
    </source>
</evidence>
<dbReference type="Pfam" id="PF00134">
    <property type="entry name" value="Cyclin_N"/>
    <property type="match status" value="1"/>
</dbReference>